<dbReference type="Proteomes" id="UP000694300">
    <property type="component" value="Unassembled WGS sequence"/>
</dbReference>
<gene>
    <name evidence="1" type="ORF">I4I82_02770</name>
</gene>
<proteinExistence type="predicted"/>
<dbReference type="RefSeq" id="WP_218595137.1">
    <property type="nucleotide sequence ID" value="NZ_JADQDE010000018.1"/>
</dbReference>
<reference evidence="1 2" key="1">
    <citation type="submission" date="2020-11" db="EMBL/GenBank/DDBJ databases">
        <title>Pseudonocardia abyssalis sp. nov. and Pseudonocardia oceani sp. nov., description and phylogenomic analysis of two novel actinomycetes isolated from the deep Southern Ocean.</title>
        <authorList>
            <person name="Parra J."/>
        </authorList>
    </citation>
    <scope>NUCLEOTIDE SEQUENCE [LARGE SCALE GENOMIC DNA]</scope>
    <source>
        <strain evidence="2">KRD185</strain>
    </source>
</reference>
<evidence type="ECO:0008006" key="3">
    <source>
        <dbReference type="Google" id="ProtNLM"/>
    </source>
</evidence>
<keyword evidence="2" id="KW-1185">Reference proteome</keyword>
<comment type="caution">
    <text evidence="1">The sequence shown here is derived from an EMBL/GenBank/DDBJ whole genome shotgun (WGS) entry which is preliminary data.</text>
</comment>
<protein>
    <recommendedName>
        <fullName evidence="3">Glycosyl transferase family 2</fullName>
    </recommendedName>
</protein>
<evidence type="ECO:0000313" key="2">
    <source>
        <dbReference type="Proteomes" id="UP000694300"/>
    </source>
</evidence>
<organism evidence="1 2">
    <name type="scientific">Pseudonocardia oceani</name>
    <dbReference type="NCBI Taxonomy" id="2792013"/>
    <lineage>
        <taxon>Bacteria</taxon>
        <taxon>Bacillati</taxon>
        <taxon>Actinomycetota</taxon>
        <taxon>Actinomycetes</taxon>
        <taxon>Pseudonocardiales</taxon>
        <taxon>Pseudonocardiaceae</taxon>
        <taxon>Pseudonocardia</taxon>
    </lineage>
</organism>
<accession>A0ABS6U3W8</accession>
<dbReference type="EMBL" id="JADQDF010000001">
    <property type="protein sequence ID" value="MBW0126614.1"/>
    <property type="molecule type" value="Genomic_DNA"/>
</dbReference>
<name>A0ABS6U3W8_9PSEU</name>
<evidence type="ECO:0000313" key="1">
    <source>
        <dbReference type="EMBL" id="MBW0126614.1"/>
    </source>
</evidence>
<sequence>MRNTDLVGQRLIIVYRSTDAENDKPRPSYYSKDLALASILRSAEALPCSPRFHFLNDGDLPIERLAVMQRYGRVHRLSGGSNRATFRSAVACHAAVRAGDRDIVWFAEDDYLYRPDALSTLMAGAVRFPEADYFSLYGSDALDTTAHGSDAVRRTQPGAEGNPAARNTGDAIWFPAHSTTSTFGVRGRALREDAALLRAMPWTGGAWDTATCLALQGYRPFPVRDQWPGRTDLSGRLLLRALVRMGANVWSSRRSQRRRVLLGTDPELIWHMEVHDHTTRLPPSARTRATPWALTAAETCVWAKSRSLPCA</sequence>